<dbReference type="EMBL" id="AAYA01000004">
    <property type="protein sequence ID" value="EBA08708.1"/>
    <property type="molecule type" value="Genomic_DNA"/>
</dbReference>
<evidence type="ECO:0000313" key="2">
    <source>
        <dbReference type="Proteomes" id="UP000005713"/>
    </source>
</evidence>
<keyword evidence="2" id="KW-1185">Reference proteome</keyword>
<dbReference type="AlphaFoldDB" id="A3K1B2"/>
<dbReference type="RefSeq" id="WP_005857437.1">
    <property type="nucleotide sequence ID" value="NZ_CP155729.1"/>
</dbReference>
<comment type="caution">
    <text evidence="1">The sequence shown here is derived from an EMBL/GenBank/DDBJ whole genome shotgun (WGS) entry which is preliminary data.</text>
</comment>
<sequence>MDEEAARYERALKRLNEMPDAQEFEIGDTRGTGYCGSVGFVHCDRKPTLEEVQACQLKLAAEEEALAEKIRAALPPPEEVEGKGGDFEQALYPRAYALAQGISAGPDCDGDIPQRGTWCTAWEANNRLRDAILAWQLARFLGVAETAVAAGWAEAPPPRRPRAREAEDD</sequence>
<dbReference type="eggNOG" id="ENOG5032XYN">
    <property type="taxonomic scope" value="Bacteria"/>
</dbReference>
<organism evidence="1 2">
    <name type="scientific">Sagittula stellata (strain ATCC 700073 / DSM 11524 / E-37)</name>
    <dbReference type="NCBI Taxonomy" id="388399"/>
    <lineage>
        <taxon>Bacteria</taxon>
        <taxon>Pseudomonadati</taxon>
        <taxon>Pseudomonadota</taxon>
        <taxon>Alphaproteobacteria</taxon>
        <taxon>Rhodobacterales</taxon>
        <taxon>Roseobacteraceae</taxon>
        <taxon>Sagittula</taxon>
    </lineage>
</organism>
<protein>
    <submittedName>
        <fullName evidence="1">Uncharacterized protein</fullName>
    </submittedName>
</protein>
<gene>
    <name evidence="1" type="ORF">SSE37_03660</name>
</gene>
<reference evidence="1 2" key="1">
    <citation type="submission" date="2006-06" db="EMBL/GenBank/DDBJ databases">
        <authorList>
            <person name="Moran M.A."/>
            <person name="Ferriera S."/>
            <person name="Johnson J."/>
            <person name="Kravitz S."/>
            <person name="Beeson K."/>
            <person name="Sutton G."/>
            <person name="Rogers Y.-H."/>
            <person name="Friedman R."/>
            <person name="Frazier M."/>
            <person name="Venter J.C."/>
        </authorList>
    </citation>
    <scope>NUCLEOTIDE SEQUENCE [LARGE SCALE GENOMIC DNA]</scope>
    <source>
        <strain evidence="1 2">E-37</strain>
    </source>
</reference>
<proteinExistence type="predicted"/>
<accession>A3K1B2</accession>
<dbReference type="Proteomes" id="UP000005713">
    <property type="component" value="Unassembled WGS sequence"/>
</dbReference>
<evidence type="ECO:0000313" key="1">
    <source>
        <dbReference type="EMBL" id="EBA08708.1"/>
    </source>
</evidence>
<name>A3K1B2_SAGS3</name>